<proteinExistence type="predicted"/>
<evidence type="ECO:0000313" key="3">
    <source>
        <dbReference type="Proteomes" id="UP000247715"/>
    </source>
</evidence>
<gene>
    <name evidence="2" type="ORF">BCF88_10179</name>
</gene>
<dbReference type="SUPFAM" id="SSF53448">
    <property type="entry name" value="Nucleotide-diphospho-sugar transferases"/>
    <property type="match status" value="1"/>
</dbReference>
<dbReference type="Pfam" id="PF00535">
    <property type="entry name" value="Glycos_transf_2"/>
    <property type="match status" value="1"/>
</dbReference>
<evidence type="ECO:0000259" key="1">
    <source>
        <dbReference type="Pfam" id="PF00535"/>
    </source>
</evidence>
<comment type="caution">
    <text evidence="2">The sequence shown here is derived from an EMBL/GenBank/DDBJ whole genome shotgun (WGS) entry which is preliminary data.</text>
</comment>
<feature type="domain" description="Glycosyltransferase 2-like" evidence="1">
    <location>
        <begin position="6"/>
        <end position="91"/>
    </location>
</feature>
<organism evidence="2 3">
    <name type="scientific">Metamycoplasma alkalescens</name>
    <dbReference type="NCBI Taxonomy" id="45363"/>
    <lineage>
        <taxon>Bacteria</taxon>
        <taxon>Bacillati</taxon>
        <taxon>Mycoplasmatota</taxon>
        <taxon>Mycoplasmoidales</taxon>
        <taxon>Metamycoplasmataceae</taxon>
        <taxon>Metamycoplasma</taxon>
    </lineage>
</organism>
<evidence type="ECO:0000313" key="2">
    <source>
        <dbReference type="EMBL" id="PYF43761.1"/>
    </source>
</evidence>
<dbReference type="GO" id="GO:0016740">
    <property type="term" value="F:transferase activity"/>
    <property type="evidence" value="ECO:0007669"/>
    <property type="project" value="UniProtKB-KW"/>
</dbReference>
<accession>A0A318U901</accession>
<dbReference type="RefSeq" id="WP_002881587.1">
    <property type="nucleotide sequence ID" value="NZ_CP190015.1"/>
</dbReference>
<dbReference type="CDD" id="cd00761">
    <property type="entry name" value="Glyco_tranf_GTA_type"/>
    <property type="match status" value="1"/>
</dbReference>
<keyword evidence="2" id="KW-0808">Transferase</keyword>
<sequence>MKKKLTIIIPIYNPILPIEKILNNIYKQKSEDFNAIIVIDNPKNDHFYELDKLQNKNYENLKIIFNTSHQNFDIKLKEVLNFVETPYIYILYQNYKIKSEFIERINLFLENLETQPDLIEIPFSKKEFLYSIYKDEILPSLGLVELEKNNLPIALASQSIFNYIVKKEMIEEVINKWKIKDLNFENSTKFIFEVILKSKTYIYFKNTWIRDLNGKFFMFNIQSLSRTWNSIIASIAQDQIDKKNAIEFARFMSYCYYIAGFLGIFKIKNDSLKSKVFNNMSESLLKEIEKQKEFWLKEINENPYFKQFKISDLNELTNQFTKKWNLIFKKFVW</sequence>
<dbReference type="EMBL" id="QKLP01000001">
    <property type="protein sequence ID" value="PYF43761.1"/>
    <property type="molecule type" value="Genomic_DNA"/>
</dbReference>
<dbReference type="AlphaFoldDB" id="A0A318U901"/>
<dbReference type="Proteomes" id="UP000247715">
    <property type="component" value="Unassembled WGS sequence"/>
</dbReference>
<protein>
    <submittedName>
        <fullName evidence="2">Glycosyl transferase family 2</fullName>
    </submittedName>
</protein>
<name>A0A318U901_9BACT</name>
<dbReference type="Gene3D" id="3.90.550.10">
    <property type="entry name" value="Spore Coat Polysaccharide Biosynthesis Protein SpsA, Chain A"/>
    <property type="match status" value="1"/>
</dbReference>
<dbReference type="InterPro" id="IPR001173">
    <property type="entry name" value="Glyco_trans_2-like"/>
</dbReference>
<dbReference type="InterPro" id="IPR029044">
    <property type="entry name" value="Nucleotide-diphossugar_trans"/>
</dbReference>
<reference evidence="2 3" key="1">
    <citation type="submission" date="2018-06" db="EMBL/GenBank/DDBJ databases">
        <title>Genomic Encyclopedia of Archaeal and Bacterial Type Strains, Phase II (KMG-II): from individual species to whole genera.</title>
        <authorList>
            <person name="Goeker M."/>
        </authorList>
    </citation>
    <scope>NUCLEOTIDE SEQUENCE [LARGE SCALE GENOMIC DNA]</scope>
    <source>
        <strain evidence="2 3">ATCC 29103</strain>
    </source>
</reference>